<dbReference type="AlphaFoldDB" id="B8IUF6"/>
<dbReference type="STRING" id="460265.Mnod_0155"/>
<proteinExistence type="predicted"/>
<dbReference type="EMBL" id="CP001349">
    <property type="protein sequence ID" value="ACL55201.1"/>
    <property type="molecule type" value="Genomic_DNA"/>
</dbReference>
<keyword evidence="2" id="KW-1185">Reference proteome</keyword>
<dbReference type="Proteomes" id="UP000008207">
    <property type="component" value="Chromosome"/>
</dbReference>
<dbReference type="HOGENOM" id="CLU_3272669_0_0_5"/>
<evidence type="ECO:0000313" key="1">
    <source>
        <dbReference type="EMBL" id="ACL55201.1"/>
    </source>
</evidence>
<accession>B8IUF6</accession>
<dbReference type="KEGG" id="mno:Mnod_0155"/>
<sequence length="41" mass="4323">MDKAGPVRHLAATMPHAPPILTLERDEAALAPFRSAGEAGR</sequence>
<protein>
    <submittedName>
        <fullName evidence="1">Uncharacterized protein</fullName>
    </submittedName>
</protein>
<reference evidence="1 2" key="1">
    <citation type="submission" date="2009-01" db="EMBL/GenBank/DDBJ databases">
        <title>Complete sequence of chromosome of Methylobacterium nodulans ORS 2060.</title>
        <authorList>
            <consortium name="US DOE Joint Genome Institute"/>
            <person name="Lucas S."/>
            <person name="Copeland A."/>
            <person name="Lapidus A."/>
            <person name="Glavina del Rio T."/>
            <person name="Dalin E."/>
            <person name="Tice H."/>
            <person name="Bruce D."/>
            <person name="Goodwin L."/>
            <person name="Pitluck S."/>
            <person name="Sims D."/>
            <person name="Brettin T."/>
            <person name="Detter J.C."/>
            <person name="Han C."/>
            <person name="Larimer F."/>
            <person name="Land M."/>
            <person name="Hauser L."/>
            <person name="Kyrpides N."/>
            <person name="Ivanova N."/>
            <person name="Marx C.J."/>
            <person name="Richardson P."/>
        </authorList>
    </citation>
    <scope>NUCLEOTIDE SEQUENCE [LARGE SCALE GENOMIC DNA]</scope>
    <source>
        <strain evidence="2">LMG 21967 / CNCM I-2342 / ORS 2060</strain>
    </source>
</reference>
<organism evidence="1 2">
    <name type="scientific">Methylobacterium nodulans (strain LMG 21967 / CNCM I-2342 / ORS 2060)</name>
    <dbReference type="NCBI Taxonomy" id="460265"/>
    <lineage>
        <taxon>Bacteria</taxon>
        <taxon>Pseudomonadati</taxon>
        <taxon>Pseudomonadota</taxon>
        <taxon>Alphaproteobacteria</taxon>
        <taxon>Hyphomicrobiales</taxon>
        <taxon>Methylobacteriaceae</taxon>
        <taxon>Methylobacterium</taxon>
    </lineage>
</organism>
<evidence type="ECO:0000313" key="2">
    <source>
        <dbReference type="Proteomes" id="UP000008207"/>
    </source>
</evidence>
<gene>
    <name evidence="1" type="ordered locus">Mnod_0155</name>
</gene>
<name>B8IUF6_METNO</name>